<gene>
    <name evidence="2" type="ORF">ALP92_102538</name>
</gene>
<dbReference type="EMBL" id="RBRQ01000120">
    <property type="protein sequence ID" value="RMR11523.1"/>
    <property type="molecule type" value="Genomic_DNA"/>
</dbReference>
<proteinExistence type="predicted"/>
<protein>
    <submittedName>
        <fullName evidence="2">PAAR domain-containing protein</fullName>
    </submittedName>
</protein>
<name>A0A3M4S950_9PSED</name>
<dbReference type="InterPro" id="IPR028946">
    <property type="entry name" value="Ntox44"/>
</dbReference>
<evidence type="ECO:0000259" key="1">
    <source>
        <dbReference type="Pfam" id="PF15607"/>
    </source>
</evidence>
<sequence>MWGDQTPSDLNRHSRTVSVQTLWSPRRAHSPEFTGVGATSPQAIGAANGAAAMAIWTERVGQYKDWNRKPKIHKKFGCYYHKQGEYGYFYDIWSNIHYGYVGRAGGLSESVLADGAGLEQIVSDTVEAICDITKPQESRKHRGPQRAENVEGLRAWDDVPDRISISIGVKLFYENPNGGVTARMIMDKVLAVTPSEWGDGASVNVCERY</sequence>
<comment type="caution">
    <text evidence="2">The sequence shown here is derived from an EMBL/GenBank/DDBJ whole genome shotgun (WGS) entry which is preliminary data.</text>
</comment>
<evidence type="ECO:0000313" key="3">
    <source>
        <dbReference type="Proteomes" id="UP000276615"/>
    </source>
</evidence>
<feature type="domain" description="Bacterial toxin 44" evidence="1">
    <location>
        <begin position="56"/>
        <end position="172"/>
    </location>
</feature>
<organism evidence="2 3">
    <name type="scientific">Pseudomonas syringae pv. primulae</name>
    <dbReference type="NCBI Taxonomy" id="251707"/>
    <lineage>
        <taxon>Bacteria</taxon>
        <taxon>Pseudomonadati</taxon>
        <taxon>Pseudomonadota</taxon>
        <taxon>Gammaproteobacteria</taxon>
        <taxon>Pseudomonadales</taxon>
        <taxon>Pseudomonadaceae</taxon>
        <taxon>Pseudomonas</taxon>
    </lineage>
</organism>
<reference evidence="2 3" key="1">
    <citation type="submission" date="2018-08" db="EMBL/GenBank/DDBJ databases">
        <title>Recombination of ecologically and evolutionarily significant loci maintains genetic cohesion in the Pseudomonas syringae species complex.</title>
        <authorList>
            <person name="Dillon M."/>
            <person name="Thakur S."/>
            <person name="Almeida R.N.D."/>
            <person name="Weir B.S."/>
            <person name="Guttman D.S."/>
        </authorList>
    </citation>
    <scope>NUCLEOTIDE SEQUENCE [LARGE SCALE GENOMIC DNA]</scope>
    <source>
        <strain evidence="2 3">ICMP 8670</strain>
    </source>
</reference>
<dbReference type="Proteomes" id="UP000276615">
    <property type="component" value="Unassembled WGS sequence"/>
</dbReference>
<evidence type="ECO:0000313" key="2">
    <source>
        <dbReference type="EMBL" id="RMR11523.1"/>
    </source>
</evidence>
<dbReference type="Pfam" id="PF15607">
    <property type="entry name" value="Ntox44"/>
    <property type="match status" value="1"/>
</dbReference>
<accession>A0A3M4S950</accession>
<dbReference type="AlphaFoldDB" id="A0A3M4S950"/>